<dbReference type="AlphaFoldDB" id="A0A1G7HG26"/>
<dbReference type="GO" id="GO:0015891">
    <property type="term" value="P:siderophore transport"/>
    <property type="evidence" value="ECO:0007669"/>
    <property type="project" value="InterPro"/>
</dbReference>
<keyword evidence="8" id="KW-0408">Iron</keyword>
<keyword evidence="6 14" id="KW-0812">Transmembrane</keyword>
<evidence type="ECO:0000256" key="7">
    <source>
        <dbReference type="ARBA" id="ARBA00022729"/>
    </source>
</evidence>
<dbReference type="Pfam" id="PF07715">
    <property type="entry name" value="Plug"/>
    <property type="match status" value="1"/>
</dbReference>
<keyword evidence="12 18" id="KW-0675">Receptor</keyword>
<evidence type="ECO:0000256" key="10">
    <source>
        <dbReference type="ARBA" id="ARBA00023077"/>
    </source>
</evidence>
<feature type="domain" description="TonB-dependent receptor-like beta-barrel" evidence="16">
    <location>
        <begin position="267"/>
        <end position="674"/>
    </location>
</feature>
<dbReference type="NCBIfam" id="TIGR01783">
    <property type="entry name" value="TonB-siderophor"/>
    <property type="match status" value="1"/>
</dbReference>
<dbReference type="GO" id="GO:0038023">
    <property type="term" value="F:signaling receptor activity"/>
    <property type="evidence" value="ECO:0007669"/>
    <property type="project" value="InterPro"/>
</dbReference>
<evidence type="ECO:0000256" key="2">
    <source>
        <dbReference type="ARBA" id="ARBA00009810"/>
    </source>
</evidence>
<comment type="subcellular location">
    <subcellularLocation>
        <location evidence="1 14">Cell outer membrane</location>
        <topology evidence="1 14">Multi-pass membrane protein</topology>
    </subcellularLocation>
</comment>
<keyword evidence="5" id="KW-0410">Iron transport</keyword>
<evidence type="ECO:0000256" key="9">
    <source>
        <dbReference type="ARBA" id="ARBA00023065"/>
    </source>
</evidence>
<keyword evidence="9" id="KW-0406">Ion transport</keyword>
<evidence type="ECO:0000256" key="12">
    <source>
        <dbReference type="ARBA" id="ARBA00023170"/>
    </source>
</evidence>
<sequence length="706" mass="77640">MSKAPYYRYFALSALVSFTPDLWADERSTVLPGTVVSARQTDAPGSYQADTVTVGSKVALAPIDVPQSVSVVTQTRMADQNLLTLADVLNEVTGVSVAPWDSITHQYYSRGYSLDMAYDGIPVYGGSSGIQEFDMAIYDRVEVLRGPAALFMGSGQGGGLVNMVRKRGLSEPGVSLSTATGSWDNHRVTVDAGAPLDAEGRLRSRVVASWQEQDYFWDVSHKKKWLTYATLDYQLTPDTVVSLSGAHQEDHMDSPSMGLPAYSDGRFLDVPRSTHVYPKWSRFSYETTEVALDIEHAFANDWQLKGKLLNRTQDKFWKDAFPSPNTGVDPNTGMIASYNRRSNDSDNQRNAFDLYLSGPFAALGRTHHATIGFNRDRYLSHARSVNAPVLRGVPLNNPDLVPEPDFVYSNGTENEVKQNGVYGQLRWSLTDPLTLVVGGRSSNFERRSRNVAPATATAWRTTQKETGEFTPYGALIYAFTDTLNGYVSYSDIFVPQSQETASGSTLEPRVGAQWETGLKASFLDGTVGASVALFRTTDTNRAMADPNNPNFYLPAGEVRVEGWEMEVTGRPSDSLNLSVGYSYLTSHYVEDQSRSGEKFSLYEPRHSLKTYAKYRILDGAAKGMFVGGGLHISSGTDGSSDSPLRSQGGYAVANGQIGYEFSQQTSIALMGNNLFDRHYYARVGNLNGYNIYGEPRSFTAVLRTAF</sequence>
<evidence type="ECO:0000256" key="8">
    <source>
        <dbReference type="ARBA" id="ARBA00023004"/>
    </source>
</evidence>
<evidence type="ECO:0000256" key="15">
    <source>
        <dbReference type="RuleBase" id="RU003357"/>
    </source>
</evidence>
<evidence type="ECO:0000256" key="5">
    <source>
        <dbReference type="ARBA" id="ARBA00022496"/>
    </source>
</evidence>
<feature type="domain" description="TonB-dependent receptor plug" evidence="17">
    <location>
        <begin position="63"/>
        <end position="159"/>
    </location>
</feature>
<keyword evidence="3 14" id="KW-0813">Transport</keyword>
<dbReference type="GO" id="GO:0009279">
    <property type="term" value="C:cell outer membrane"/>
    <property type="evidence" value="ECO:0007669"/>
    <property type="project" value="UniProtKB-SubCell"/>
</dbReference>
<keyword evidence="10 15" id="KW-0798">TonB box</keyword>
<dbReference type="CDD" id="cd01347">
    <property type="entry name" value="ligand_gated_channel"/>
    <property type="match status" value="1"/>
</dbReference>
<evidence type="ECO:0000256" key="4">
    <source>
        <dbReference type="ARBA" id="ARBA00022452"/>
    </source>
</evidence>
<keyword evidence="11 14" id="KW-0472">Membrane</keyword>
<keyword evidence="13 14" id="KW-0998">Cell outer membrane</keyword>
<organism evidence="18 19">
    <name type="scientific">Phytopseudomonas seleniipraecipitans</name>
    <dbReference type="NCBI Taxonomy" id="640205"/>
    <lineage>
        <taxon>Bacteria</taxon>
        <taxon>Pseudomonadati</taxon>
        <taxon>Pseudomonadota</taxon>
        <taxon>Gammaproteobacteria</taxon>
        <taxon>Pseudomonadales</taxon>
        <taxon>Pseudomonadaceae</taxon>
        <taxon>Phytopseudomonas</taxon>
    </lineage>
</organism>
<dbReference type="EMBL" id="FNBM01000001">
    <property type="protein sequence ID" value="SDE99457.1"/>
    <property type="molecule type" value="Genomic_DNA"/>
</dbReference>
<evidence type="ECO:0000313" key="19">
    <source>
        <dbReference type="Proteomes" id="UP000243378"/>
    </source>
</evidence>
<dbReference type="Gene3D" id="2.170.130.10">
    <property type="entry name" value="TonB-dependent receptor, plug domain"/>
    <property type="match status" value="1"/>
</dbReference>
<dbReference type="OrthoDB" id="8663017at2"/>
<evidence type="ECO:0000259" key="16">
    <source>
        <dbReference type="Pfam" id="PF00593"/>
    </source>
</evidence>
<accession>A0A1G7HG26</accession>
<dbReference type="GO" id="GO:0015344">
    <property type="term" value="F:siderophore uptake transmembrane transporter activity"/>
    <property type="evidence" value="ECO:0007669"/>
    <property type="project" value="TreeGrafter"/>
</dbReference>
<evidence type="ECO:0000256" key="3">
    <source>
        <dbReference type="ARBA" id="ARBA00022448"/>
    </source>
</evidence>
<dbReference type="Proteomes" id="UP000243378">
    <property type="component" value="Unassembled WGS sequence"/>
</dbReference>
<reference evidence="18 19" key="1">
    <citation type="submission" date="2016-10" db="EMBL/GenBank/DDBJ databases">
        <authorList>
            <person name="de Groot N.N."/>
        </authorList>
    </citation>
    <scope>NUCLEOTIDE SEQUENCE [LARGE SCALE GENOMIC DNA]</scope>
    <source>
        <strain evidence="18 19">LMG 25475</strain>
    </source>
</reference>
<evidence type="ECO:0000256" key="6">
    <source>
        <dbReference type="ARBA" id="ARBA00022692"/>
    </source>
</evidence>
<dbReference type="InterPro" id="IPR012910">
    <property type="entry name" value="Plug_dom"/>
</dbReference>
<keyword evidence="4 14" id="KW-1134">Transmembrane beta strand</keyword>
<dbReference type="STRING" id="640205.SAMN05216381_0641"/>
<dbReference type="PANTHER" id="PTHR32552">
    <property type="entry name" value="FERRICHROME IRON RECEPTOR-RELATED"/>
    <property type="match status" value="1"/>
</dbReference>
<dbReference type="InterPro" id="IPR037066">
    <property type="entry name" value="Plug_dom_sf"/>
</dbReference>
<dbReference type="PANTHER" id="PTHR32552:SF74">
    <property type="entry name" value="HYDROXAMATE SIDEROPHORE RECEPTOR FHUE"/>
    <property type="match status" value="1"/>
</dbReference>
<evidence type="ECO:0000259" key="17">
    <source>
        <dbReference type="Pfam" id="PF07715"/>
    </source>
</evidence>
<dbReference type="InterPro" id="IPR010105">
    <property type="entry name" value="TonB_sidphr_rcpt"/>
</dbReference>
<evidence type="ECO:0000256" key="14">
    <source>
        <dbReference type="PROSITE-ProRule" id="PRU01360"/>
    </source>
</evidence>
<comment type="similarity">
    <text evidence="2 14 15">Belongs to the TonB-dependent receptor family.</text>
</comment>
<evidence type="ECO:0000256" key="11">
    <source>
        <dbReference type="ARBA" id="ARBA00023136"/>
    </source>
</evidence>
<dbReference type="Pfam" id="PF00593">
    <property type="entry name" value="TonB_dep_Rec_b-barrel"/>
    <property type="match status" value="1"/>
</dbReference>
<dbReference type="SUPFAM" id="SSF56935">
    <property type="entry name" value="Porins"/>
    <property type="match status" value="1"/>
</dbReference>
<proteinExistence type="inferred from homology"/>
<dbReference type="RefSeq" id="WP_092364532.1">
    <property type="nucleotide sequence ID" value="NZ_FNBM01000001.1"/>
</dbReference>
<evidence type="ECO:0000256" key="13">
    <source>
        <dbReference type="ARBA" id="ARBA00023237"/>
    </source>
</evidence>
<dbReference type="PROSITE" id="PS52016">
    <property type="entry name" value="TONB_DEPENDENT_REC_3"/>
    <property type="match status" value="1"/>
</dbReference>
<dbReference type="Gene3D" id="2.40.170.20">
    <property type="entry name" value="TonB-dependent receptor, beta-barrel domain"/>
    <property type="match status" value="1"/>
</dbReference>
<gene>
    <name evidence="18" type="ORF">SAMN05216381_0641</name>
</gene>
<evidence type="ECO:0000256" key="1">
    <source>
        <dbReference type="ARBA" id="ARBA00004571"/>
    </source>
</evidence>
<dbReference type="InterPro" id="IPR039426">
    <property type="entry name" value="TonB-dep_rcpt-like"/>
</dbReference>
<keyword evidence="7" id="KW-0732">Signal</keyword>
<dbReference type="FunFam" id="2.170.130.10:FF:000010">
    <property type="entry name" value="Ferripyoverdine receptor"/>
    <property type="match status" value="1"/>
</dbReference>
<dbReference type="InterPro" id="IPR036942">
    <property type="entry name" value="Beta-barrel_TonB_sf"/>
</dbReference>
<evidence type="ECO:0000313" key="18">
    <source>
        <dbReference type="EMBL" id="SDE99457.1"/>
    </source>
</evidence>
<dbReference type="InterPro" id="IPR000531">
    <property type="entry name" value="Beta-barrel_TonB"/>
</dbReference>
<protein>
    <submittedName>
        <fullName evidence="18">Outer-membrane receptor for ferric coprogen and ferric-rhodotorulic acid</fullName>
    </submittedName>
</protein>
<name>A0A1G7HG26_9GAMM</name>